<dbReference type="AlphaFoldDB" id="A0A484KZU0"/>
<dbReference type="InterPro" id="IPR001810">
    <property type="entry name" value="F-box_dom"/>
</dbReference>
<feature type="domain" description="F-box" evidence="2">
    <location>
        <begin position="10"/>
        <end position="56"/>
    </location>
</feature>
<evidence type="ECO:0000256" key="1">
    <source>
        <dbReference type="SAM" id="MobiDB-lite"/>
    </source>
</evidence>
<evidence type="ECO:0000313" key="4">
    <source>
        <dbReference type="Proteomes" id="UP000595140"/>
    </source>
</evidence>
<dbReference type="EMBL" id="OOIL02000693">
    <property type="protein sequence ID" value="VFQ68556.1"/>
    <property type="molecule type" value="Genomic_DNA"/>
</dbReference>
<dbReference type="OrthoDB" id="1826247at2759"/>
<reference evidence="3 4" key="1">
    <citation type="submission" date="2018-04" db="EMBL/GenBank/DDBJ databases">
        <authorList>
            <person name="Vogel A."/>
        </authorList>
    </citation>
    <scope>NUCLEOTIDE SEQUENCE [LARGE SCALE GENOMIC DNA]</scope>
</reference>
<sequence>MAATQGKRREIVLLDLPQEILEEVLCRLPLDVIRRCLRLSKRIYSLITSFSFYERWIGANLRPELFLFSHHLHQENSTKSNCGRKSQLPSSPRLQTTTGIIPFPAWVGEGAGARNLPTVKVLAGRVYVYCAATGDGGDDNPVVVWSLGEDGSWDFQAQFDLVEDFLGEGDVIDEDYRPDVIDSFTEVVAVTPEQERLLVYTSEDRLMGFDPNTQAYFYFGEHDNIIILRRSMIWIIRSCPSYALHLTTLHSYGHTQDLQGRIID</sequence>
<organism evidence="3 4">
    <name type="scientific">Cuscuta campestris</name>
    <dbReference type="NCBI Taxonomy" id="132261"/>
    <lineage>
        <taxon>Eukaryota</taxon>
        <taxon>Viridiplantae</taxon>
        <taxon>Streptophyta</taxon>
        <taxon>Embryophyta</taxon>
        <taxon>Tracheophyta</taxon>
        <taxon>Spermatophyta</taxon>
        <taxon>Magnoliopsida</taxon>
        <taxon>eudicotyledons</taxon>
        <taxon>Gunneridae</taxon>
        <taxon>Pentapetalae</taxon>
        <taxon>asterids</taxon>
        <taxon>lamiids</taxon>
        <taxon>Solanales</taxon>
        <taxon>Convolvulaceae</taxon>
        <taxon>Cuscuteae</taxon>
        <taxon>Cuscuta</taxon>
        <taxon>Cuscuta subgen. Grammica</taxon>
        <taxon>Cuscuta sect. Cleistogrammica</taxon>
    </lineage>
</organism>
<dbReference type="SMART" id="SM00256">
    <property type="entry name" value="FBOX"/>
    <property type="match status" value="1"/>
</dbReference>
<dbReference type="Pfam" id="PF00646">
    <property type="entry name" value="F-box"/>
    <property type="match status" value="1"/>
</dbReference>
<dbReference type="Proteomes" id="UP000595140">
    <property type="component" value="Unassembled WGS sequence"/>
</dbReference>
<feature type="region of interest" description="Disordered" evidence="1">
    <location>
        <begin position="77"/>
        <end position="96"/>
    </location>
</feature>
<gene>
    <name evidence="3" type="ORF">CCAM_LOCUS10332</name>
</gene>
<proteinExistence type="predicted"/>
<dbReference type="SUPFAM" id="SSF81383">
    <property type="entry name" value="F-box domain"/>
    <property type="match status" value="1"/>
</dbReference>
<dbReference type="PROSITE" id="PS50181">
    <property type="entry name" value="FBOX"/>
    <property type="match status" value="1"/>
</dbReference>
<dbReference type="InterPro" id="IPR036047">
    <property type="entry name" value="F-box-like_dom_sf"/>
</dbReference>
<evidence type="ECO:0000313" key="3">
    <source>
        <dbReference type="EMBL" id="VFQ68556.1"/>
    </source>
</evidence>
<name>A0A484KZU0_9ASTE</name>
<evidence type="ECO:0000259" key="2">
    <source>
        <dbReference type="PROSITE" id="PS50181"/>
    </source>
</evidence>
<accession>A0A484KZU0</accession>
<keyword evidence="4" id="KW-1185">Reference proteome</keyword>
<protein>
    <recommendedName>
        <fullName evidence="2">F-box domain-containing protein</fullName>
    </recommendedName>
</protein>